<accession>A0A0V0XXP0</accession>
<reference evidence="1 2" key="1">
    <citation type="submission" date="2015-01" db="EMBL/GenBank/DDBJ databases">
        <title>Evolution of Trichinella species and genotypes.</title>
        <authorList>
            <person name="Korhonen P.K."/>
            <person name="Edoardo P."/>
            <person name="Giuseppe L.R."/>
            <person name="Gasser R.B."/>
        </authorList>
    </citation>
    <scope>NUCLEOTIDE SEQUENCE [LARGE SCALE GENOMIC DNA]</scope>
    <source>
        <strain evidence="1">ISS141</strain>
    </source>
</reference>
<name>A0A0V0XXP0_TRIPS</name>
<comment type="caution">
    <text evidence="1">The sequence shown here is derived from an EMBL/GenBank/DDBJ whole genome shotgun (WGS) entry which is preliminary data.</text>
</comment>
<gene>
    <name evidence="1" type="ORF">T4E_2317</name>
</gene>
<evidence type="ECO:0000313" key="1">
    <source>
        <dbReference type="EMBL" id="KRX92868.1"/>
    </source>
</evidence>
<dbReference type="AlphaFoldDB" id="A0A0V0XXP0"/>
<proteinExistence type="predicted"/>
<sequence length="261" mass="29296">MQGFSFQLKREKNNLAKVYRASGKLAEQHKATVLGKDIVGRVYANRWAGKINVIVVGTCQAEMLRSICWTKSDLISTVSTICQELVVERAFLLLSILLIYCFKLLGCEMMFKDNAEGVSSQPALSIRFENVVDLEGHEIRDAAGIMKHVQLCICMAAGWPQTARNVFCDKLGFHGQLIITFGGKNRPKTASSVDLFSCRGDAPFAFSYEPIPHSSLVGGGYDQVQVRDRLFENCCRVIFVVVTQQSRRNYALDKLRQESKW</sequence>
<organism evidence="1 2">
    <name type="scientific">Trichinella pseudospiralis</name>
    <name type="common">Parasitic roundworm</name>
    <dbReference type="NCBI Taxonomy" id="6337"/>
    <lineage>
        <taxon>Eukaryota</taxon>
        <taxon>Metazoa</taxon>
        <taxon>Ecdysozoa</taxon>
        <taxon>Nematoda</taxon>
        <taxon>Enoplea</taxon>
        <taxon>Dorylaimia</taxon>
        <taxon>Trichinellida</taxon>
        <taxon>Trichinellidae</taxon>
        <taxon>Trichinella</taxon>
    </lineage>
</organism>
<dbReference type="EMBL" id="JYDU01000100">
    <property type="protein sequence ID" value="KRX92868.1"/>
    <property type="molecule type" value="Genomic_DNA"/>
</dbReference>
<protein>
    <submittedName>
        <fullName evidence="1">Uncharacterized protein</fullName>
    </submittedName>
</protein>
<dbReference type="Proteomes" id="UP000054815">
    <property type="component" value="Unassembled WGS sequence"/>
</dbReference>
<evidence type="ECO:0000313" key="2">
    <source>
        <dbReference type="Proteomes" id="UP000054815"/>
    </source>
</evidence>